<evidence type="ECO:0000313" key="4">
    <source>
        <dbReference type="Proteomes" id="UP000236928"/>
    </source>
</evidence>
<protein>
    <recommendedName>
        <fullName evidence="5">Integral membrane protein</fullName>
    </recommendedName>
</protein>
<dbReference type="OrthoDB" id="343956at2759"/>
<feature type="chain" id="PRO_5015119195" description="Integral membrane protein" evidence="2">
    <location>
        <begin position="26"/>
        <end position="883"/>
    </location>
</feature>
<feature type="region of interest" description="Disordered" evidence="1">
    <location>
        <begin position="679"/>
        <end position="775"/>
    </location>
</feature>
<dbReference type="Proteomes" id="UP000236928">
    <property type="component" value="Unassembled WGS sequence"/>
</dbReference>
<keyword evidence="4" id="KW-1185">Reference proteome</keyword>
<feature type="signal peptide" evidence="2">
    <location>
        <begin position="1"/>
        <end position="25"/>
    </location>
</feature>
<evidence type="ECO:0000313" key="3">
    <source>
        <dbReference type="EMBL" id="POM85393.1"/>
    </source>
</evidence>
<dbReference type="VEuPathDB" id="CryptoDB:CmeUKMEL1_17195"/>
<name>A0A2P4Z5P7_9CRYT</name>
<dbReference type="EMBL" id="JIBK01000051">
    <property type="protein sequence ID" value="POM85393.1"/>
    <property type="molecule type" value="Genomic_DNA"/>
</dbReference>
<sequence length="883" mass="101766">MNIKIKITIYLLLLFIFCLIGEIQAAEGGDDSNLQKSVYQKVTTTQEQTREALKDLLKSGNSLEYKCVAFKFLLLFYKYILLLLKFISIFELENFQEYVIKFLGLSELLELETKTFQACNLVSKEKLNEILGFVFNNGNLNLLKEFEEESEKGFYPTLKFLIRNLQQVTGVLNLMVYYLMNIYVDEWDPVAELLITFISDFYRTVLAFLENFAAKLAKLSLEEIKEMSKKVDVTSPLFTFKFSDPEKETKDMKLMEATREKKLQVIKRLTESGAKSGEEMLAKSKFGITNTESLQLECMCLWSLLSFSFTMTNCSFFDSEYKYLLKEIEEMIKKLLKLVLNRGTELDLNPEKALSIKLQAYSQLNMDGLRDVNAMFRAYSSYATEAELIHDFEQMLSILLSIFKQVEKKFRKWERDPYVMSLSSLLKDFFKSRLEALEEFVSSLKRKQIRINIKYPSDDDEEQDKASESEKKHKKHKKKRGSKQTSEAVSEGKKKESKKAAWLKHLESREDTMGTLRATSPLSSMETMITKSEDKPVGTKSKRREERLHRLLQEEEKSKKREEVKKTILEQKSSNTSARRRKQEERKTKNENRREREERERLEEREKERERQERVEHANYMYTLLNSVQSIEGMFEEAEKSRGGLGAMISYVLAIITEDGEIQSDTNTVDGLTDKMSTLSVSTKDDTGDTASQRRLGSSRRRANEVPDSAPRRPTSEFFASRVGVTARGRESSPSGRGGSRRSRQDRIDGQTQDDQGLLTFDGFTTSDPSSSQSRDEAVLKSKFLSFFSSNDQNISGENLSSQVFQKYCTFSDPSFSSITEDSSTEDISAALEFCGLEIQRLHSIVGPTLLGKELLELKLVEKDLISAFIRMLLILQRRNKES</sequence>
<feature type="compositionally biased region" description="Polar residues" evidence="1">
    <location>
        <begin position="763"/>
        <end position="773"/>
    </location>
</feature>
<feature type="compositionally biased region" description="Basic and acidic residues" evidence="1">
    <location>
        <begin position="582"/>
        <end position="613"/>
    </location>
</feature>
<feature type="compositionally biased region" description="Basic and acidic residues" evidence="1">
    <location>
        <begin position="531"/>
        <end position="569"/>
    </location>
</feature>
<evidence type="ECO:0000256" key="2">
    <source>
        <dbReference type="SAM" id="SignalP"/>
    </source>
</evidence>
<proteinExistence type="predicted"/>
<keyword evidence="2" id="KW-0732">Signal</keyword>
<feature type="compositionally biased region" description="Polar residues" evidence="1">
    <location>
        <begin position="517"/>
        <end position="530"/>
    </location>
</feature>
<dbReference type="AlphaFoldDB" id="A0A2P4Z5P7"/>
<accession>A0A2P4Z5P7</accession>
<feature type="compositionally biased region" description="Basic residues" evidence="1">
    <location>
        <begin position="472"/>
        <end position="482"/>
    </location>
</feature>
<comment type="caution">
    <text evidence="3">The sequence shown here is derived from an EMBL/GenBank/DDBJ whole genome shotgun (WGS) entry which is preliminary data.</text>
</comment>
<gene>
    <name evidence="3" type="ORF">CmeUKMEL1_17195</name>
</gene>
<feature type="region of interest" description="Disordered" evidence="1">
    <location>
        <begin position="457"/>
        <end position="613"/>
    </location>
</feature>
<feature type="compositionally biased region" description="Basic and acidic residues" evidence="1">
    <location>
        <begin position="702"/>
        <end position="715"/>
    </location>
</feature>
<evidence type="ECO:0008006" key="5">
    <source>
        <dbReference type="Google" id="ProtNLM"/>
    </source>
</evidence>
<reference evidence="3 4" key="1">
    <citation type="submission" date="2014-04" db="EMBL/GenBank/DDBJ databases">
        <title>Comparative Genomics of Cryptosporidium Species.</title>
        <authorList>
            <person name="Silva J.C."/>
            <person name="Su Q."/>
            <person name="Chalmers R."/>
            <person name="Chibucos M.C."/>
            <person name="Elwin K."/>
            <person name="Godinez A."/>
            <person name="Guo F."/>
            <person name="Huynh K."/>
            <person name="Orvis J."/>
            <person name="Ott S."/>
            <person name="Sadzewicz L."/>
            <person name="Sengamalay N."/>
            <person name="Shetty A."/>
            <person name="Sun M."/>
            <person name="Tallon L."/>
            <person name="Xiao L."/>
            <person name="Zhang H."/>
            <person name="Fraser C.M."/>
            <person name="Zhu G."/>
            <person name="Kissinger J."/>
            <person name="Widmer G."/>
        </authorList>
    </citation>
    <scope>NUCLEOTIDE SEQUENCE [LARGE SCALE GENOMIC DNA]</scope>
    <source>
        <strain evidence="3 4">UKMEL1</strain>
    </source>
</reference>
<organism evidence="3 4">
    <name type="scientific">Cryptosporidium meleagridis</name>
    <dbReference type="NCBI Taxonomy" id="93969"/>
    <lineage>
        <taxon>Eukaryota</taxon>
        <taxon>Sar</taxon>
        <taxon>Alveolata</taxon>
        <taxon>Apicomplexa</taxon>
        <taxon>Conoidasida</taxon>
        <taxon>Coccidia</taxon>
        <taxon>Eucoccidiorida</taxon>
        <taxon>Eimeriorina</taxon>
        <taxon>Cryptosporidiidae</taxon>
        <taxon>Cryptosporidium</taxon>
    </lineage>
</organism>
<evidence type="ECO:0000256" key="1">
    <source>
        <dbReference type="SAM" id="MobiDB-lite"/>
    </source>
</evidence>